<reference evidence="1 2" key="1">
    <citation type="submission" date="2019-03" db="EMBL/GenBank/DDBJ databases">
        <title>Arthrobacter sp. nov., an bacterium isolated from biocrust in Mu Us Desert.</title>
        <authorList>
            <person name="Lixiong L."/>
        </authorList>
    </citation>
    <scope>NUCLEOTIDE SEQUENCE [LARGE SCALE GENOMIC DNA]</scope>
    <source>
        <strain evidence="1 2">SLN-3</strain>
    </source>
</reference>
<dbReference type="OrthoDB" id="4952030at2"/>
<dbReference type="AlphaFoldDB" id="A0A4R5U368"/>
<evidence type="ECO:0000313" key="1">
    <source>
        <dbReference type="EMBL" id="TDK28126.1"/>
    </source>
</evidence>
<dbReference type="EMBL" id="SMTK01000001">
    <property type="protein sequence ID" value="TDK28126.1"/>
    <property type="molecule type" value="Genomic_DNA"/>
</dbReference>
<keyword evidence="2" id="KW-1185">Reference proteome</keyword>
<protein>
    <submittedName>
        <fullName evidence="1">Uncharacterized protein</fullName>
    </submittedName>
</protein>
<organism evidence="1 2">
    <name type="scientific">Arthrobacter crusticola</name>
    <dbReference type="NCBI Taxonomy" id="2547960"/>
    <lineage>
        <taxon>Bacteria</taxon>
        <taxon>Bacillati</taxon>
        <taxon>Actinomycetota</taxon>
        <taxon>Actinomycetes</taxon>
        <taxon>Micrococcales</taxon>
        <taxon>Micrococcaceae</taxon>
        <taxon>Arthrobacter</taxon>
    </lineage>
</organism>
<dbReference type="Proteomes" id="UP000295411">
    <property type="component" value="Unassembled WGS sequence"/>
</dbReference>
<evidence type="ECO:0000313" key="2">
    <source>
        <dbReference type="Proteomes" id="UP000295411"/>
    </source>
</evidence>
<name>A0A4R5U368_9MICC</name>
<gene>
    <name evidence="1" type="ORF">E2F48_03250</name>
</gene>
<comment type="caution">
    <text evidence="1">The sequence shown here is derived from an EMBL/GenBank/DDBJ whole genome shotgun (WGS) entry which is preliminary data.</text>
</comment>
<sequence length="71" mass="8102">MARRDGFAVRFMGITGKLRMFFGPAQQGSVAGPVVYRDDAAQQQRQRQLQQWEVVRNLDGSTYLVNRSPED</sequence>
<proteinExistence type="predicted"/>
<dbReference type="RefSeq" id="WP_133402534.1">
    <property type="nucleotide sequence ID" value="NZ_SMTK01000001.1"/>
</dbReference>
<accession>A0A4R5U368</accession>